<keyword evidence="2" id="KW-1185">Reference proteome</keyword>
<dbReference type="AlphaFoldDB" id="A0ABD1XSS4"/>
<gene>
    <name evidence="1" type="ORF">R1flu_023644</name>
</gene>
<reference evidence="1 2" key="1">
    <citation type="submission" date="2024-09" db="EMBL/GenBank/DDBJ databases">
        <title>Chromosome-scale assembly of Riccia fluitans.</title>
        <authorList>
            <person name="Paukszto L."/>
            <person name="Sawicki J."/>
            <person name="Karawczyk K."/>
            <person name="Piernik-Szablinska J."/>
            <person name="Szczecinska M."/>
            <person name="Mazdziarz M."/>
        </authorList>
    </citation>
    <scope>NUCLEOTIDE SEQUENCE [LARGE SCALE GENOMIC DNA]</scope>
    <source>
        <strain evidence="1">Rf_01</strain>
        <tissue evidence="1">Aerial parts of the thallus</tissue>
    </source>
</reference>
<proteinExistence type="predicted"/>
<dbReference type="Proteomes" id="UP001605036">
    <property type="component" value="Unassembled WGS sequence"/>
</dbReference>
<sequence>MSFIASRALEKATVISNRGVSISFLRSAPSKNSAKFPFGKDSGRDFSPASFRSLHLLVVSLQAFGDSVKETLEGLLFRDVQADRTTKSAPIHAGRPERVFYSSCGNQMGQSFLSFVNHRALPFSGVHLSIPIAFLFLSVRFQKDPELIVHNSWGSELGVLKWSPTSSLHQLEGSHPLLHASPSSLDSSSQCGPIGTERVLNSFGLKLGSQASAQVCT</sequence>
<evidence type="ECO:0000313" key="2">
    <source>
        <dbReference type="Proteomes" id="UP001605036"/>
    </source>
</evidence>
<organism evidence="1 2">
    <name type="scientific">Riccia fluitans</name>
    <dbReference type="NCBI Taxonomy" id="41844"/>
    <lineage>
        <taxon>Eukaryota</taxon>
        <taxon>Viridiplantae</taxon>
        <taxon>Streptophyta</taxon>
        <taxon>Embryophyta</taxon>
        <taxon>Marchantiophyta</taxon>
        <taxon>Marchantiopsida</taxon>
        <taxon>Marchantiidae</taxon>
        <taxon>Marchantiales</taxon>
        <taxon>Ricciaceae</taxon>
        <taxon>Riccia</taxon>
    </lineage>
</organism>
<comment type="caution">
    <text evidence="1">The sequence shown here is derived from an EMBL/GenBank/DDBJ whole genome shotgun (WGS) entry which is preliminary data.</text>
</comment>
<dbReference type="EMBL" id="JBHFFA010000007">
    <property type="protein sequence ID" value="KAL2611952.1"/>
    <property type="molecule type" value="Genomic_DNA"/>
</dbReference>
<evidence type="ECO:0000313" key="1">
    <source>
        <dbReference type="EMBL" id="KAL2611952.1"/>
    </source>
</evidence>
<accession>A0ABD1XSS4</accession>
<protein>
    <submittedName>
        <fullName evidence="1">Uncharacterized protein</fullName>
    </submittedName>
</protein>
<name>A0ABD1XSS4_9MARC</name>